<evidence type="ECO:0000313" key="4">
    <source>
        <dbReference type="EMBL" id="GMN66834.1"/>
    </source>
</evidence>
<sequence length="107" mass="12119">MEESLASLDSEVKKVRHAEKVAERKGENVLKKADEAQKKVEDALRMVEETRKKVEDDLSAARSEHCRYLQKVLPAALDQAGQQAVTEYQNSDEFEARLLANWSDSPC</sequence>
<evidence type="ECO:0000256" key="1">
    <source>
        <dbReference type="SAM" id="Coils"/>
    </source>
</evidence>
<organism evidence="2 6">
    <name type="scientific">Ficus carica</name>
    <name type="common">Common fig</name>
    <dbReference type="NCBI Taxonomy" id="3494"/>
    <lineage>
        <taxon>Eukaryota</taxon>
        <taxon>Viridiplantae</taxon>
        <taxon>Streptophyta</taxon>
        <taxon>Embryophyta</taxon>
        <taxon>Tracheophyta</taxon>
        <taxon>Spermatophyta</taxon>
        <taxon>Magnoliopsida</taxon>
        <taxon>eudicotyledons</taxon>
        <taxon>Gunneridae</taxon>
        <taxon>Pentapetalae</taxon>
        <taxon>rosids</taxon>
        <taxon>fabids</taxon>
        <taxon>Rosales</taxon>
        <taxon>Moraceae</taxon>
        <taxon>Ficeae</taxon>
        <taxon>Ficus</taxon>
    </lineage>
</organism>
<evidence type="ECO:0000313" key="6">
    <source>
        <dbReference type="Proteomes" id="UP001187192"/>
    </source>
</evidence>
<dbReference type="Proteomes" id="UP001187192">
    <property type="component" value="Unassembled WGS sequence"/>
</dbReference>
<protein>
    <submittedName>
        <fullName evidence="2">Uncharacterized protein</fullName>
    </submittedName>
</protein>
<keyword evidence="1" id="KW-0175">Coiled coil</keyword>
<reference evidence="2" key="1">
    <citation type="submission" date="2023-07" db="EMBL/GenBank/DDBJ databases">
        <title>draft genome sequence of fig (Ficus carica).</title>
        <authorList>
            <person name="Takahashi T."/>
            <person name="Nishimura K."/>
        </authorList>
    </citation>
    <scope>NUCLEOTIDE SEQUENCE</scope>
</reference>
<proteinExistence type="predicted"/>
<keyword evidence="6" id="KW-1185">Reference proteome</keyword>
<dbReference type="AlphaFoldDB" id="A0AA88E2D1"/>
<evidence type="ECO:0000313" key="3">
    <source>
        <dbReference type="EMBL" id="GMN66823.1"/>
    </source>
</evidence>
<accession>A0AA88E2D1</accession>
<dbReference type="EMBL" id="BTGU01000368">
    <property type="protein sequence ID" value="GMN66812.1"/>
    <property type="molecule type" value="Genomic_DNA"/>
</dbReference>
<dbReference type="EMBL" id="BTGU01000369">
    <property type="protein sequence ID" value="GMN66823.1"/>
    <property type="molecule type" value="Genomic_DNA"/>
</dbReference>
<gene>
    <name evidence="2" type="ORF">TIFTF001_035881</name>
    <name evidence="3" type="ORF">TIFTF001_035887</name>
    <name evidence="4" type="ORF">TIFTF001_035903</name>
    <name evidence="5" type="ORF">TIFTF001_035909</name>
</gene>
<evidence type="ECO:0000313" key="2">
    <source>
        <dbReference type="EMBL" id="GMN66812.1"/>
    </source>
</evidence>
<evidence type="ECO:0000313" key="5">
    <source>
        <dbReference type="EMBL" id="GMN66845.1"/>
    </source>
</evidence>
<name>A0AA88E2D1_FICCA</name>
<dbReference type="EMBL" id="BTGU01000370">
    <property type="protein sequence ID" value="GMN66834.1"/>
    <property type="molecule type" value="Genomic_DNA"/>
</dbReference>
<comment type="caution">
    <text evidence="2">The sequence shown here is derived from an EMBL/GenBank/DDBJ whole genome shotgun (WGS) entry which is preliminary data.</text>
</comment>
<feature type="coiled-coil region" evidence="1">
    <location>
        <begin position="30"/>
        <end position="64"/>
    </location>
</feature>
<dbReference type="EMBL" id="BTGU01000371">
    <property type="protein sequence ID" value="GMN66845.1"/>
    <property type="molecule type" value="Genomic_DNA"/>
</dbReference>